<dbReference type="Pfam" id="PF00156">
    <property type="entry name" value="Pribosyltran"/>
    <property type="match status" value="1"/>
</dbReference>
<comment type="similarity">
    <text evidence="1">Belongs to the ComF/GntX family.</text>
</comment>
<sequence>MSPNENSVGEREGRWRRKFARMLIDVVYPPLCMLCREGVTEPDGLCPECWAMLHFIDDPVCASCGLPFEIDAGEDTLCGACLAHPPYFDRARAILSYDELSKKPLLALKHADRLDLVPAFSRWLERSGRLLLSQSDMIVPVPLHRWRLWKRRYNQAGELARGLSRRCSLPLEPTVLERIKPTPSQGKMPSAEARRRNVQGAFRVPKAARSQVAGKRVLLIDDVLTTGATVSAAARALKRAGASAVFVLALARVTTHPI</sequence>
<dbReference type="RefSeq" id="WP_167084191.1">
    <property type="nucleotide sequence ID" value="NZ_BAAADC010000001.1"/>
</dbReference>
<dbReference type="Proteomes" id="UP000570514">
    <property type="component" value="Unassembled WGS sequence"/>
</dbReference>
<dbReference type="InterPro" id="IPR051910">
    <property type="entry name" value="ComF/GntX_DNA_util-trans"/>
</dbReference>
<dbReference type="EMBL" id="JAASRM010000001">
    <property type="protein sequence ID" value="NIK90009.1"/>
    <property type="molecule type" value="Genomic_DNA"/>
</dbReference>
<protein>
    <submittedName>
        <fullName evidence="4">ComF family protein</fullName>
    </submittedName>
</protein>
<proteinExistence type="inferred from homology"/>
<dbReference type="PANTHER" id="PTHR47505:SF1">
    <property type="entry name" value="DNA UTILIZATION PROTEIN YHGH"/>
    <property type="match status" value="1"/>
</dbReference>
<evidence type="ECO:0000256" key="1">
    <source>
        <dbReference type="ARBA" id="ARBA00008007"/>
    </source>
</evidence>
<evidence type="ECO:0000313" key="4">
    <source>
        <dbReference type="EMBL" id="NIK90009.1"/>
    </source>
</evidence>
<comment type="caution">
    <text evidence="4">The sequence shown here is derived from an EMBL/GenBank/DDBJ whole genome shotgun (WGS) entry which is preliminary data.</text>
</comment>
<dbReference type="InterPro" id="IPR000836">
    <property type="entry name" value="PRTase_dom"/>
</dbReference>
<dbReference type="AlphaFoldDB" id="A0A846N3C0"/>
<organism evidence="4 5">
    <name type="scientific">Rhizomicrobium palustre</name>
    <dbReference type="NCBI Taxonomy" id="189966"/>
    <lineage>
        <taxon>Bacteria</taxon>
        <taxon>Pseudomonadati</taxon>
        <taxon>Pseudomonadota</taxon>
        <taxon>Alphaproteobacteria</taxon>
        <taxon>Micropepsales</taxon>
        <taxon>Micropepsaceae</taxon>
        <taxon>Rhizomicrobium</taxon>
    </lineage>
</organism>
<evidence type="ECO:0000259" key="3">
    <source>
        <dbReference type="Pfam" id="PF18912"/>
    </source>
</evidence>
<evidence type="ECO:0000259" key="2">
    <source>
        <dbReference type="Pfam" id="PF00156"/>
    </source>
</evidence>
<dbReference type="PANTHER" id="PTHR47505">
    <property type="entry name" value="DNA UTILIZATION PROTEIN YHGH"/>
    <property type="match status" value="1"/>
</dbReference>
<dbReference type="InterPro" id="IPR044005">
    <property type="entry name" value="DZR_2"/>
</dbReference>
<feature type="domain" description="Phosphoribosyltransferase" evidence="2">
    <location>
        <begin position="161"/>
        <end position="246"/>
    </location>
</feature>
<dbReference type="InterPro" id="IPR029057">
    <property type="entry name" value="PRTase-like"/>
</dbReference>
<reference evidence="4 5" key="1">
    <citation type="submission" date="2020-03" db="EMBL/GenBank/DDBJ databases">
        <title>Genomic Encyclopedia of Type Strains, Phase IV (KMG-IV): sequencing the most valuable type-strain genomes for metagenomic binning, comparative biology and taxonomic classification.</title>
        <authorList>
            <person name="Goeker M."/>
        </authorList>
    </citation>
    <scope>NUCLEOTIDE SEQUENCE [LARGE SCALE GENOMIC DNA]</scope>
    <source>
        <strain evidence="4 5">DSM 19867</strain>
    </source>
</reference>
<gene>
    <name evidence="4" type="ORF">FHS83_003327</name>
</gene>
<keyword evidence="5" id="KW-1185">Reference proteome</keyword>
<evidence type="ECO:0000313" key="5">
    <source>
        <dbReference type="Proteomes" id="UP000570514"/>
    </source>
</evidence>
<name>A0A846N3C0_9PROT</name>
<dbReference type="SUPFAM" id="SSF53271">
    <property type="entry name" value="PRTase-like"/>
    <property type="match status" value="1"/>
</dbReference>
<dbReference type="Pfam" id="PF18912">
    <property type="entry name" value="DZR_2"/>
    <property type="match status" value="1"/>
</dbReference>
<accession>A0A846N3C0</accession>
<dbReference type="CDD" id="cd06223">
    <property type="entry name" value="PRTases_typeI"/>
    <property type="match status" value="1"/>
</dbReference>
<feature type="domain" description="Double zinc ribbon" evidence="3">
    <location>
        <begin position="23"/>
        <end position="82"/>
    </location>
</feature>
<dbReference type="Gene3D" id="3.40.50.2020">
    <property type="match status" value="1"/>
</dbReference>